<name>A0A6I2GD49_9LACT</name>
<dbReference type="Pfam" id="PF03120">
    <property type="entry name" value="OB_DNA_ligase"/>
    <property type="match status" value="1"/>
</dbReference>
<dbReference type="GO" id="GO:0003911">
    <property type="term" value="F:DNA ligase (NAD+) activity"/>
    <property type="evidence" value="ECO:0007669"/>
    <property type="project" value="UniProtKB-UniRule"/>
</dbReference>
<accession>A0A6I2GD49</accession>
<feature type="domain" description="BRCT" evidence="14">
    <location>
        <begin position="595"/>
        <end position="675"/>
    </location>
</feature>
<dbReference type="CDD" id="cd00114">
    <property type="entry name" value="LIGANc"/>
    <property type="match status" value="1"/>
</dbReference>
<evidence type="ECO:0000256" key="13">
    <source>
        <dbReference type="RuleBase" id="RU000618"/>
    </source>
</evidence>
<dbReference type="Pfam" id="PF12826">
    <property type="entry name" value="HHH_2"/>
    <property type="match status" value="1"/>
</dbReference>
<keyword evidence="8 12" id="KW-0520">NAD</keyword>
<dbReference type="Pfam" id="PF00533">
    <property type="entry name" value="BRCT"/>
    <property type="match status" value="1"/>
</dbReference>
<dbReference type="PROSITE" id="PS50172">
    <property type="entry name" value="BRCT"/>
    <property type="match status" value="1"/>
</dbReference>
<evidence type="ECO:0000256" key="6">
    <source>
        <dbReference type="ARBA" id="ARBA00022833"/>
    </source>
</evidence>
<evidence type="ECO:0000256" key="5">
    <source>
        <dbReference type="ARBA" id="ARBA00022763"/>
    </source>
</evidence>
<evidence type="ECO:0000313" key="16">
    <source>
        <dbReference type="Proteomes" id="UP000430975"/>
    </source>
</evidence>
<dbReference type="Gene3D" id="2.40.50.140">
    <property type="entry name" value="Nucleic acid-binding proteins"/>
    <property type="match status" value="1"/>
</dbReference>
<keyword evidence="3 12" id="KW-0235">DNA replication</keyword>
<comment type="caution">
    <text evidence="15">The sequence shown here is derived from an EMBL/GenBank/DDBJ whole genome shotgun (WGS) entry which is preliminary data.</text>
</comment>
<dbReference type="SUPFAM" id="SSF52113">
    <property type="entry name" value="BRCT domain"/>
    <property type="match status" value="1"/>
</dbReference>
<feature type="binding site" evidence="12">
    <location>
        <position position="118"/>
    </location>
    <ligand>
        <name>NAD(+)</name>
        <dbReference type="ChEBI" id="CHEBI:57540"/>
    </ligand>
</feature>
<dbReference type="NCBIfam" id="NF005932">
    <property type="entry name" value="PRK07956.1"/>
    <property type="match status" value="1"/>
</dbReference>
<dbReference type="CDD" id="cd17748">
    <property type="entry name" value="BRCT_DNA_ligase_like"/>
    <property type="match status" value="1"/>
</dbReference>
<evidence type="ECO:0000256" key="11">
    <source>
        <dbReference type="ARBA" id="ARBA00034005"/>
    </source>
</evidence>
<dbReference type="GO" id="GO:0005829">
    <property type="term" value="C:cytosol"/>
    <property type="evidence" value="ECO:0007669"/>
    <property type="project" value="TreeGrafter"/>
</dbReference>
<dbReference type="InterPro" id="IPR018239">
    <property type="entry name" value="DNA_ligase_AS"/>
</dbReference>
<feature type="binding site" evidence="12">
    <location>
        <begin position="38"/>
        <end position="42"/>
    </location>
    <ligand>
        <name>NAD(+)</name>
        <dbReference type="ChEBI" id="CHEBI:57540"/>
    </ligand>
</feature>
<dbReference type="Proteomes" id="UP000430975">
    <property type="component" value="Unassembled WGS sequence"/>
</dbReference>
<evidence type="ECO:0000256" key="12">
    <source>
        <dbReference type="HAMAP-Rule" id="MF_01588"/>
    </source>
</evidence>
<dbReference type="InterPro" id="IPR041663">
    <property type="entry name" value="DisA/LigA_HHH"/>
</dbReference>
<dbReference type="RefSeq" id="WP_153863633.1">
    <property type="nucleotide sequence ID" value="NZ_WJQS01000006.1"/>
</dbReference>
<dbReference type="FunFam" id="3.30.470.30:FF:000001">
    <property type="entry name" value="DNA ligase"/>
    <property type="match status" value="1"/>
</dbReference>
<dbReference type="SMART" id="SM00292">
    <property type="entry name" value="BRCT"/>
    <property type="match status" value="1"/>
</dbReference>
<keyword evidence="10 12" id="KW-0464">Manganese</keyword>
<sequence>MEQSTTPEALRHRLEDLKQTLNEYAYQYYVLDKPTVADSDYDRLYHELEAIEQQHPEWITSDSPTQRVGDQLLEGFDKVTHSEAMYSLGNAFNHADVDAFIDRVTKQAGREHVQFMCECKIDGLAVALTYENGQFVRGATRGNGVIGENITTNLKTIKSIPLRLRQSVSAEVRGEVYMPKQSFVALNEERDELGLEPFANPRNAAAGGLRQINPKAVAKRNLNVFLYGAVYTEDFMPESQAELFTQLEEIGLRTNPLRQLCSTKEEVKHYIETISQQRHDLPYEIDGVVIKVNDVNLQQELGFTVKAPRWAIAYKFPAQVETTIVRDVEWTVGRTGVVTPTAVMDPIALAGTTVRRATLHNVDFINALDVRLEDHVTVHKAGDIIPEVTSVLVEERTEKSEPLPIPTHCPECEAELVRAEGEVALRCINPLCPAQKLAQLTHFVSRNAMNISGLGVKVIEQLLQKELVKDPADLYYLAEDDFLQLANTKEKSAQKYYAAIQSSKDNSLEQLLFGLGIRHVGAKAAQLLAQKFETLAAIQSATAEEIELIDGIGEMISQSILSYFSQTEHNLLIERLVAAGVNTMYQGVSIEDQTESDSFWNGKTVVLTGTMETLGRSEAKKMIEALGAKVTGSVSKKTDVLVAGEAAGSKLNKAQELGIQIMDEAEFLRLTEVSE</sequence>
<feature type="binding site" evidence="12">
    <location>
        <position position="175"/>
    </location>
    <ligand>
        <name>NAD(+)</name>
        <dbReference type="ChEBI" id="CHEBI:57540"/>
    </ligand>
</feature>
<reference evidence="15 16" key="1">
    <citation type="submission" date="2019-11" db="EMBL/GenBank/DDBJ databases">
        <title>Characterisation of Fundicoccus ignavus gen. nov. sp. nov., a novel genus of the family Aerococcaceae isolated from bulk tank milk.</title>
        <authorList>
            <person name="Siebert A."/>
            <person name="Huptas C."/>
            <person name="Wenning M."/>
            <person name="Scherer S."/>
            <person name="Doll E.V."/>
        </authorList>
    </citation>
    <scope>NUCLEOTIDE SEQUENCE [LARGE SCALE GENOMIC DNA]</scope>
    <source>
        <strain evidence="15 16">WS4759</strain>
    </source>
</reference>
<keyword evidence="4 12" id="KW-0479">Metal-binding</keyword>
<dbReference type="EC" id="6.5.1.2" evidence="12 13"/>
<evidence type="ECO:0000256" key="10">
    <source>
        <dbReference type="ARBA" id="ARBA00023211"/>
    </source>
</evidence>
<dbReference type="FunFam" id="1.10.287.610:FF:000002">
    <property type="entry name" value="DNA ligase"/>
    <property type="match status" value="1"/>
</dbReference>
<feature type="binding site" evidence="12">
    <location>
        <position position="141"/>
    </location>
    <ligand>
        <name>NAD(+)</name>
        <dbReference type="ChEBI" id="CHEBI:57540"/>
    </ligand>
</feature>
<dbReference type="SUPFAM" id="SSF47781">
    <property type="entry name" value="RuvA domain 2-like"/>
    <property type="match status" value="1"/>
</dbReference>
<dbReference type="EMBL" id="WJQS01000006">
    <property type="protein sequence ID" value="MRI85747.1"/>
    <property type="molecule type" value="Genomic_DNA"/>
</dbReference>
<dbReference type="InterPro" id="IPR004150">
    <property type="entry name" value="NAD_DNA_ligase_OB"/>
</dbReference>
<dbReference type="NCBIfam" id="TIGR00575">
    <property type="entry name" value="dnlj"/>
    <property type="match status" value="1"/>
</dbReference>
<dbReference type="InterPro" id="IPR033136">
    <property type="entry name" value="DNA_ligase_CS"/>
</dbReference>
<comment type="catalytic activity">
    <reaction evidence="11 12 13">
        <text>NAD(+) + (deoxyribonucleotide)n-3'-hydroxyl + 5'-phospho-(deoxyribonucleotide)m = (deoxyribonucleotide)n+m + AMP + beta-nicotinamide D-nucleotide.</text>
        <dbReference type="EC" id="6.5.1.2"/>
    </reaction>
</comment>
<dbReference type="HAMAP" id="MF_01588">
    <property type="entry name" value="DNA_ligase_A"/>
    <property type="match status" value="1"/>
</dbReference>
<dbReference type="FunFam" id="1.10.150.20:FF:000006">
    <property type="entry name" value="DNA ligase"/>
    <property type="match status" value="1"/>
</dbReference>
<organism evidence="15 16">
    <name type="scientific">Fundicoccus ignavus</name>
    <dbReference type="NCBI Taxonomy" id="2664442"/>
    <lineage>
        <taxon>Bacteria</taxon>
        <taxon>Bacillati</taxon>
        <taxon>Bacillota</taxon>
        <taxon>Bacilli</taxon>
        <taxon>Lactobacillales</taxon>
        <taxon>Aerococcaceae</taxon>
        <taxon>Fundicoccus</taxon>
    </lineage>
</organism>
<keyword evidence="7 12" id="KW-0460">Magnesium</keyword>
<dbReference type="PANTHER" id="PTHR23389:SF9">
    <property type="entry name" value="DNA LIGASE"/>
    <property type="match status" value="1"/>
</dbReference>
<protein>
    <recommendedName>
        <fullName evidence="12 13">DNA ligase</fullName>
        <ecNumber evidence="12 13">6.5.1.2</ecNumber>
    </recommendedName>
    <alternativeName>
        <fullName evidence="12">Polydeoxyribonucleotide synthase [NAD(+)]</fullName>
    </alternativeName>
</protein>
<feature type="binding site" evidence="12">
    <location>
        <position position="409"/>
    </location>
    <ligand>
        <name>Zn(2+)</name>
        <dbReference type="ChEBI" id="CHEBI:29105"/>
    </ligand>
</feature>
<keyword evidence="16" id="KW-1185">Reference proteome</keyword>
<dbReference type="SMART" id="SM00532">
    <property type="entry name" value="LIGANc"/>
    <property type="match status" value="1"/>
</dbReference>
<dbReference type="Gene3D" id="6.20.10.30">
    <property type="match status" value="1"/>
</dbReference>
<dbReference type="AlphaFoldDB" id="A0A6I2GD49"/>
<dbReference type="PROSITE" id="PS01056">
    <property type="entry name" value="DNA_LIGASE_N2"/>
    <property type="match status" value="1"/>
</dbReference>
<dbReference type="InterPro" id="IPR013840">
    <property type="entry name" value="DNAligase_N"/>
</dbReference>
<dbReference type="InterPro" id="IPR010994">
    <property type="entry name" value="RuvA_2-like"/>
</dbReference>
<dbReference type="Gene3D" id="3.40.50.10190">
    <property type="entry name" value="BRCT domain"/>
    <property type="match status" value="1"/>
</dbReference>
<feature type="binding site" evidence="12">
    <location>
        <position position="427"/>
    </location>
    <ligand>
        <name>Zn(2+)</name>
        <dbReference type="ChEBI" id="CHEBI:29105"/>
    </ligand>
</feature>
<feature type="active site" description="N6-AMP-lysine intermediate" evidence="12">
    <location>
        <position position="120"/>
    </location>
</feature>
<feature type="binding site" evidence="12">
    <location>
        <position position="291"/>
    </location>
    <ligand>
        <name>NAD(+)</name>
        <dbReference type="ChEBI" id="CHEBI:57540"/>
    </ligand>
</feature>
<dbReference type="Gene3D" id="1.10.150.20">
    <property type="entry name" value="5' to 3' exonuclease, C-terminal subdomain"/>
    <property type="match status" value="2"/>
</dbReference>
<evidence type="ECO:0000256" key="4">
    <source>
        <dbReference type="ARBA" id="ARBA00022723"/>
    </source>
</evidence>
<dbReference type="GO" id="GO:0006281">
    <property type="term" value="P:DNA repair"/>
    <property type="evidence" value="ECO:0007669"/>
    <property type="project" value="UniProtKB-KW"/>
</dbReference>
<evidence type="ECO:0000256" key="3">
    <source>
        <dbReference type="ARBA" id="ARBA00022705"/>
    </source>
</evidence>
<dbReference type="Gene3D" id="3.30.470.30">
    <property type="entry name" value="DNA ligase/mRNA capping enzyme"/>
    <property type="match status" value="1"/>
</dbReference>
<dbReference type="InterPro" id="IPR012340">
    <property type="entry name" value="NA-bd_OB-fold"/>
</dbReference>
<dbReference type="Pfam" id="PF03119">
    <property type="entry name" value="DNA_ligase_ZBD"/>
    <property type="match status" value="1"/>
</dbReference>
<proteinExistence type="inferred from homology"/>
<dbReference type="SUPFAM" id="SSF56091">
    <property type="entry name" value="DNA ligase/mRNA capping enzyme, catalytic domain"/>
    <property type="match status" value="1"/>
</dbReference>
<comment type="similarity">
    <text evidence="12">Belongs to the NAD-dependent DNA ligase family. LigA subfamily.</text>
</comment>
<feature type="binding site" evidence="12">
    <location>
        <position position="412"/>
    </location>
    <ligand>
        <name>Zn(2+)</name>
        <dbReference type="ChEBI" id="CHEBI:29105"/>
    </ligand>
</feature>
<dbReference type="InterPro" id="IPR004149">
    <property type="entry name" value="Znf_DNAligase_C4"/>
</dbReference>
<evidence type="ECO:0000256" key="2">
    <source>
        <dbReference type="ARBA" id="ARBA00022598"/>
    </source>
</evidence>
<evidence type="ECO:0000313" key="15">
    <source>
        <dbReference type="EMBL" id="MRI85747.1"/>
    </source>
</evidence>
<keyword evidence="9 12" id="KW-0234">DNA repair</keyword>
<dbReference type="SUPFAM" id="SSF50249">
    <property type="entry name" value="Nucleic acid-binding proteins"/>
    <property type="match status" value="1"/>
</dbReference>
<dbReference type="InterPro" id="IPR001679">
    <property type="entry name" value="DNA_ligase"/>
</dbReference>
<keyword evidence="5 12" id="KW-0227">DNA damage</keyword>
<dbReference type="GO" id="GO:0006260">
    <property type="term" value="P:DNA replication"/>
    <property type="evidence" value="ECO:0007669"/>
    <property type="project" value="UniProtKB-KW"/>
</dbReference>
<dbReference type="Gene3D" id="1.10.287.610">
    <property type="entry name" value="Helix hairpin bin"/>
    <property type="match status" value="1"/>
</dbReference>
<dbReference type="GO" id="GO:0046872">
    <property type="term" value="F:metal ion binding"/>
    <property type="evidence" value="ECO:0007669"/>
    <property type="project" value="UniProtKB-KW"/>
</dbReference>
<dbReference type="FunFam" id="1.10.150.20:FF:000007">
    <property type="entry name" value="DNA ligase"/>
    <property type="match status" value="1"/>
</dbReference>
<comment type="function">
    <text evidence="1 12">DNA ligase that catalyzes the formation of phosphodiester linkages between 5'-phosphoryl and 3'-hydroxyl groups in double-stranded DNA using NAD as a coenzyme and as the energy source for the reaction. It is essential for DNA replication and repair of damaged DNA.</text>
</comment>
<gene>
    <name evidence="12 15" type="primary">ligA</name>
    <name evidence="15" type="ORF">GIY09_07695</name>
</gene>
<evidence type="ECO:0000256" key="8">
    <source>
        <dbReference type="ARBA" id="ARBA00023027"/>
    </source>
</evidence>
<dbReference type="PIRSF" id="PIRSF001604">
    <property type="entry name" value="LigA"/>
    <property type="match status" value="1"/>
</dbReference>
<evidence type="ECO:0000256" key="9">
    <source>
        <dbReference type="ARBA" id="ARBA00023204"/>
    </source>
</evidence>
<dbReference type="InterPro" id="IPR001357">
    <property type="entry name" value="BRCT_dom"/>
</dbReference>
<dbReference type="InterPro" id="IPR036420">
    <property type="entry name" value="BRCT_dom_sf"/>
</dbReference>
<dbReference type="Pfam" id="PF01653">
    <property type="entry name" value="DNA_ligase_aden"/>
    <property type="match status" value="1"/>
</dbReference>
<feature type="binding site" evidence="12">
    <location>
        <position position="432"/>
    </location>
    <ligand>
        <name>Zn(2+)</name>
        <dbReference type="ChEBI" id="CHEBI:29105"/>
    </ligand>
</feature>
<feature type="binding site" evidence="12">
    <location>
        <position position="315"/>
    </location>
    <ligand>
        <name>NAD(+)</name>
        <dbReference type="ChEBI" id="CHEBI:57540"/>
    </ligand>
</feature>
<keyword evidence="2 12" id="KW-0436">Ligase</keyword>
<evidence type="ECO:0000259" key="14">
    <source>
        <dbReference type="PROSITE" id="PS50172"/>
    </source>
</evidence>
<evidence type="ECO:0000256" key="7">
    <source>
        <dbReference type="ARBA" id="ARBA00022842"/>
    </source>
</evidence>
<dbReference type="PROSITE" id="PS01055">
    <property type="entry name" value="DNA_LIGASE_N1"/>
    <property type="match status" value="1"/>
</dbReference>
<dbReference type="PANTHER" id="PTHR23389">
    <property type="entry name" value="CHROMOSOME TRANSMISSION FIDELITY FACTOR 18"/>
    <property type="match status" value="1"/>
</dbReference>
<keyword evidence="6 12" id="KW-0862">Zinc</keyword>
<comment type="cofactor">
    <cofactor evidence="12">
        <name>Mg(2+)</name>
        <dbReference type="ChEBI" id="CHEBI:18420"/>
    </cofactor>
    <cofactor evidence="12">
        <name>Mn(2+)</name>
        <dbReference type="ChEBI" id="CHEBI:29035"/>
    </cofactor>
</comment>
<evidence type="ECO:0000256" key="1">
    <source>
        <dbReference type="ARBA" id="ARBA00004067"/>
    </source>
</evidence>
<feature type="binding site" evidence="12">
    <location>
        <begin position="87"/>
        <end position="88"/>
    </location>
    <ligand>
        <name>NAD(+)</name>
        <dbReference type="ChEBI" id="CHEBI:57540"/>
    </ligand>
</feature>
<dbReference type="InterPro" id="IPR013839">
    <property type="entry name" value="DNAligase_adenylation"/>
</dbReference>